<evidence type="ECO:0000313" key="2">
    <source>
        <dbReference type="EMBL" id="PXX53441.1"/>
    </source>
</evidence>
<feature type="region of interest" description="Disordered" evidence="1">
    <location>
        <begin position="308"/>
        <end position="401"/>
    </location>
</feature>
<dbReference type="Proteomes" id="UP000247569">
    <property type="component" value="Unassembled WGS sequence"/>
</dbReference>
<dbReference type="RefSeq" id="WP_040743100.1">
    <property type="nucleotide sequence ID" value="NZ_QJKF01000027.1"/>
</dbReference>
<name>A0A318JNU3_9NOCA</name>
<accession>A0A318JNU3</accession>
<keyword evidence="3" id="KW-1185">Reference proteome</keyword>
<dbReference type="EMBL" id="QJKF01000027">
    <property type="protein sequence ID" value="PXX53441.1"/>
    <property type="molecule type" value="Genomic_DNA"/>
</dbReference>
<proteinExistence type="predicted"/>
<feature type="compositionally biased region" description="Basic and acidic residues" evidence="1">
    <location>
        <begin position="370"/>
        <end position="385"/>
    </location>
</feature>
<reference evidence="2 3" key="1">
    <citation type="submission" date="2018-05" db="EMBL/GenBank/DDBJ databases">
        <title>Genomic Encyclopedia of Type Strains, Phase IV (KMG-IV): sequencing the most valuable type-strain genomes for metagenomic binning, comparative biology and taxonomic classification.</title>
        <authorList>
            <person name="Goeker M."/>
        </authorList>
    </citation>
    <scope>NUCLEOTIDE SEQUENCE [LARGE SCALE GENOMIC DNA]</scope>
    <source>
        <strain evidence="2 3">DSM 44704</strain>
    </source>
</reference>
<feature type="region of interest" description="Disordered" evidence="1">
    <location>
        <begin position="97"/>
        <end position="118"/>
    </location>
</feature>
<feature type="region of interest" description="Disordered" evidence="1">
    <location>
        <begin position="125"/>
        <end position="144"/>
    </location>
</feature>
<sequence length="401" mass="44564">MTQPNTGADSADDIGAAAIRTVRALVEAGNLRAAKRQMRQAATQIDDQTWEMIEQIANTLRFKTHEDALAKLRKLWLSNEQHRPLIEACVPKTDDHQHIPDIHPASQTQPGTAYKLPKPVNSTEAYEDALGKDERSDPGKERDEVVVDRRDYDRDAAADIRFGLCVSCRLERAGIDHLTDRFREGRGDDGLCHDCRDENRPGVPELPTGHSIADAVDARLTYLSEHHASPGLGVYRQEWRTAQPRERQAITEWVKAQGHKATPTRHAQPIPPEINDYCDRCTEYGQLRWAASGHKVCSDCDPGLGGELTPAGSIGPSDRRTSDARKVTGQTRRVKAPASGETARSSVDPRVKPEQVPPIVASGDNQAPKPAEKTTPRRVSPEVRRRVLRRQPKVARRSMGR</sequence>
<feature type="compositionally biased region" description="Basic residues" evidence="1">
    <location>
        <begin position="386"/>
        <end position="401"/>
    </location>
</feature>
<protein>
    <submittedName>
        <fullName evidence="2">Uncharacterized protein</fullName>
    </submittedName>
</protein>
<organism evidence="2 3">
    <name type="scientific">Nocardia tenerifensis</name>
    <dbReference type="NCBI Taxonomy" id="228006"/>
    <lineage>
        <taxon>Bacteria</taxon>
        <taxon>Bacillati</taxon>
        <taxon>Actinomycetota</taxon>
        <taxon>Actinomycetes</taxon>
        <taxon>Mycobacteriales</taxon>
        <taxon>Nocardiaceae</taxon>
        <taxon>Nocardia</taxon>
    </lineage>
</organism>
<comment type="caution">
    <text evidence="2">The sequence shown here is derived from an EMBL/GenBank/DDBJ whole genome shotgun (WGS) entry which is preliminary data.</text>
</comment>
<dbReference type="AlphaFoldDB" id="A0A318JNU3"/>
<feature type="compositionally biased region" description="Basic and acidic residues" evidence="1">
    <location>
        <begin position="129"/>
        <end position="144"/>
    </location>
</feature>
<dbReference type="OrthoDB" id="4568218at2"/>
<evidence type="ECO:0000313" key="3">
    <source>
        <dbReference type="Proteomes" id="UP000247569"/>
    </source>
</evidence>
<gene>
    <name evidence="2" type="ORF">DFR70_12752</name>
</gene>
<evidence type="ECO:0000256" key="1">
    <source>
        <dbReference type="SAM" id="MobiDB-lite"/>
    </source>
</evidence>
<feature type="compositionally biased region" description="Basic and acidic residues" evidence="1">
    <location>
        <begin position="317"/>
        <end position="326"/>
    </location>
</feature>